<reference evidence="2" key="1">
    <citation type="journal article" date="2017" name="Plant J.">
        <title>The pomegranate (Punica granatum L.) genome and the genomics of punicalagin biosynthesis.</title>
        <authorList>
            <person name="Qin G."/>
            <person name="Xu C."/>
            <person name="Ming R."/>
            <person name="Tang H."/>
            <person name="Guyot R."/>
            <person name="Kramer E.M."/>
            <person name="Hu Y."/>
            <person name="Yi X."/>
            <person name="Qi Y."/>
            <person name="Xu X."/>
            <person name="Gao Z."/>
            <person name="Pan H."/>
            <person name="Jian J."/>
            <person name="Tian Y."/>
            <person name="Yue Z."/>
            <person name="Xu Y."/>
        </authorList>
    </citation>
    <scope>NUCLEOTIDE SEQUENCE [LARGE SCALE GENOMIC DNA]</scope>
    <source>
        <strain evidence="2">cv. Dabenzi</strain>
    </source>
</reference>
<evidence type="ECO:0000313" key="2">
    <source>
        <dbReference type="Proteomes" id="UP000197138"/>
    </source>
</evidence>
<dbReference type="EMBL" id="MTKT01000157">
    <property type="protein sequence ID" value="OWM91605.1"/>
    <property type="molecule type" value="Genomic_DNA"/>
</dbReference>
<gene>
    <name evidence="1" type="ORF">CDL15_Pgr022354</name>
</gene>
<evidence type="ECO:0000313" key="1">
    <source>
        <dbReference type="EMBL" id="OWM91605.1"/>
    </source>
</evidence>
<accession>A0A218Y2U0</accession>
<dbReference type="AlphaFoldDB" id="A0A218Y2U0"/>
<sequence>MRARSEGTQAYSGSSFGALVSEVDTTPEKTRLTGAAFDLRSSRGAIPKLKDDISTNSRSQRSLGAATAACRYGLNREELRPPMIDLLLCDGEEAWLGATTSGGSTTAILAREEVEELWELAGGEEPVKPFEWSSLSNLRGSQGV</sequence>
<proteinExistence type="predicted"/>
<dbReference type="Proteomes" id="UP000197138">
    <property type="component" value="Unassembled WGS sequence"/>
</dbReference>
<name>A0A218Y2U0_PUNGR</name>
<organism evidence="1 2">
    <name type="scientific">Punica granatum</name>
    <name type="common">Pomegranate</name>
    <dbReference type="NCBI Taxonomy" id="22663"/>
    <lineage>
        <taxon>Eukaryota</taxon>
        <taxon>Viridiplantae</taxon>
        <taxon>Streptophyta</taxon>
        <taxon>Embryophyta</taxon>
        <taxon>Tracheophyta</taxon>
        <taxon>Spermatophyta</taxon>
        <taxon>Magnoliopsida</taxon>
        <taxon>eudicotyledons</taxon>
        <taxon>Gunneridae</taxon>
        <taxon>Pentapetalae</taxon>
        <taxon>rosids</taxon>
        <taxon>malvids</taxon>
        <taxon>Myrtales</taxon>
        <taxon>Lythraceae</taxon>
        <taxon>Punica</taxon>
    </lineage>
</organism>
<comment type="caution">
    <text evidence="1">The sequence shown here is derived from an EMBL/GenBank/DDBJ whole genome shotgun (WGS) entry which is preliminary data.</text>
</comment>
<protein>
    <submittedName>
        <fullName evidence="1">Uncharacterized protein</fullName>
    </submittedName>
</protein>